<evidence type="ECO:0000313" key="3">
    <source>
        <dbReference type="EMBL" id="TWH94199.1"/>
    </source>
</evidence>
<dbReference type="Proteomes" id="UP000315312">
    <property type="component" value="Unassembled WGS sequence"/>
</dbReference>
<feature type="coiled-coil region" evidence="2">
    <location>
        <begin position="186"/>
        <end position="213"/>
    </location>
</feature>
<reference evidence="3 4" key="1">
    <citation type="journal article" date="2015" name="Stand. Genomic Sci.">
        <title>Genomic Encyclopedia of Bacterial and Archaeal Type Strains, Phase III: the genomes of soil and plant-associated and newly described type strains.</title>
        <authorList>
            <person name="Whitman W.B."/>
            <person name="Woyke T."/>
            <person name="Klenk H.P."/>
            <person name="Zhou Y."/>
            <person name="Lilburn T.G."/>
            <person name="Beck B.J."/>
            <person name="De Vos P."/>
            <person name="Vandamme P."/>
            <person name="Eisen J.A."/>
            <person name="Garrity G."/>
            <person name="Hugenholtz P."/>
            <person name="Kyrpides N.C."/>
        </authorList>
    </citation>
    <scope>NUCLEOTIDE SEQUENCE [LARGE SCALE GENOMIC DNA]</scope>
    <source>
        <strain evidence="3 4">CGMCC 1.6844</strain>
    </source>
</reference>
<dbReference type="SUPFAM" id="SSF48452">
    <property type="entry name" value="TPR-like"/>
    <property type="match status" value="1"/>
</dbReference>
<keyword evidence="4" id="KW-1185">Reference proteome</keyword>
<dbReference type="SMART" id="SM00028">
    <property type="entry name" value="TPR"/>
    <property type="match status" value="2"/>
</dbReference>
<dbReference type="EMBL" id="VLKM01000006">
    <property type="protein sequence ID" value="TWH94199.1"/>
    <property type="molecule type" value="Genomic_DNA"/>
</dbReference>
<evidence type="ECO:0000256" key="1">
    <source>
        <dbReference type="PROSITE-ProRule" id="PRU00339"/>
    </source>
</evidence>
<proteinExistence type="predicted"/>
<keyword evidence="1" id="KW-0802">TPR repeat</keyword>
<gene>
    <name evidence="3" type="ORF">IP97_01756</name>
</gene>
<evidence type="ECO:0000313" key="4">
    <source>
        <dbReference type="Proteomes" id="UP000315312"/>
    </source>
</evidence>
<accession>A0A562KFK0</accession>
<dbReference type="InterPro" id="IPR019734">
    <property type="entry name" value="TPR_rpt"/>
</dbReference>
<organism evidence="3 4">
    <name type="scientific">Flavobacterium cheniae</name>
    <dbReference type="NCBI Taxonomy" id="295428"/>
    <lineage>
        <taxon>Bacteria</taxon>
        <taxon>Pseudomonadati</taxon>
        <taxon>Bacteroidota</taxon>
        <taxon>Flavobacteriia</taxon>
        <taxon>Flavobacteriales</taxon>
        <taxon>Flavobacteriaceae</taxon>
        <taxon>Flavobacterium</taxon>
    </lineage>
</organism>
<comment type="caution">
    <text evidence="3">The sequence shown here is derived from an EMBL/GenBank/DDBJ whole genome shotgun (WGS) entry which is preliminary data.</text>
</comment>
<feature type="repeat" description="TPR" evidence="1">
    <location>
        <begin position="312"/>
        <end position="345"/>
    </location>
</feature>
<dbReference type="PROSITE" id="PS50005">
    <property type="entry name" value="TPR"/>
    <property type="match status" value="1"/>
</dbReference>
<dbReference type="Gene3D" id="1.25.40.10">
    <property type="entry name" value="Tetratricopeptide repeat domain"/>
    <property type="match status" value="1"/>
</dbReference>
<dbReference type="AlphaFoldDB" id="A0A562KFK0"/>
<keyword evidence="2" id="KW-0175">Coiled coil</keyword>
<dbReference type="InterPro" id="IPR011990">
    <property type="entry name" value="TPR-like_helical_dom_sf"/>
</dbReference>
<sequence length="473" mass="53529">MELSGLKKEKLINKYLQEEKMKTKLTLLFIAIAGFFVQAQNTEACTETLSLMTTSVKAKDATSYDYLTTLRKDCPSFHKSIYSFGELAIKLKIEKATTPQDKEKYVRDLLKLYDEHDQHFPNNGAGNKMKKGLALFENKIGTSDEVYQLLDDAFKTDYANFKYAKAMYVYFEILVNKHKANKGVELQQVFDKYDDISKKLDEEEKELSEENDGFLTREEAGQVLSDKEKTRKARIENSLEIFGNVRNDMDNIVLELSTCEKLIPFYQKGFELNKTNEEWLKRAASRLDAKGCDSDPIFSKISEALYKLNPSADAAYQLGVVEIQRKNTTKALDYFNQAANLYTDNTKKANVYYRIAAMYSKSNKVQARTYARKALSVKPSFGKAYLLIAQLYGSSINDCGNDQFEKRAMYWLAAQYCDKAGAVDSSIKATASKTAASYRAAAPSKTEIFQSGKAGQRVAFNCWVGESIVVPSL</sequence>
<name>A0A562KFK0_9FLAO</name>
<evidence type="ECO:0000256" key="2">
    <source>
        <dbReference type="SAM" id="Coils"/>
    </source>
</evidence>
<protein>
    <submittedName>
        <fullName evidence="3">Tetratricopeptide repeat protein</fullName>
    </submittedName>
</protein>